<dbReference type="Proteomes" id="UP001159405">
    <property type="component" value="Unassembled WGS sequence"/>
</dbReference>
<gene>
    <name evidence="1" type="ORF">PLOB_00023483</name>
</gene>
<proteinExistence type="predicted"/>
<organism evidence="1 2">
    <name type="scientific">Porites lobata</name>
    <dbReference type="NCBI Taxonomy" id="104759"/>
    <lineage>
        <taxon>Eukaryota</taxon>
        <taxon>Metazoa</taxon>
        <taxon>Cnidaria</taxon>
        <taxon>Anthozoa</taxon>
        <taxon>Hexacorallia</taxon>
        <taxon>Scleractinia</taxon>
        <taxon>Fungiina</taxon>
        <taxon>Poritidae</taxon>
        <taxon>Porites</taxon>
    </lineage>
</organism>
<evidence type="ECO:0000313" key="2">
    <source>
        <dbReference type="Proteomes" id="UP001159405"/>
    </source>
</evidence>
<name>A0ABN8NN72_9CNID</name>
<keyword evidence="2" id="KW-1185">Reference proteome</keyword>
<sequence length="403" mass="45430">MAYRNIRKEWRSLGSPLSWRLICKKSYAAFSNDDLEKLNGLTLHSVKVTHWCPPPGIPLSVVRMLVSKGPSVEVKKLVPSLVPFLKAAAVDGFQGSGPKHKAFEVLEKALLTLTNPSNEHGLSSQVMEVLEDQLIKQKDATKENKTRTEEVVNVAIVEHILQHLTGGFFILNKGHSKVKQHPKRLYIPDMFGLSGLALGHKTAWYGELDMLACPYSDGLALTGHFKSTVAFLFEKFDMDDQDSEYEEEDDFEEGFSSEGSVAAERSIFSSRFSQGYATAVTFSYVYRYALSGTQSACSSLVPTIQTSPHGYQIFIYDCIEDVMLANNFVWSRESIIYLWAFLHHHLFFPPILDVKLANDIPKFGYDKSAGFYANRSNLLFGLSLNSQHWKEVDPEEGRMLRPR</sequence>
<protein>
    <submittedName>
        <fullName evidence="1">Uncharacterized protein</fullName>
    </submittedName>
</protein>
<evidence type="ECO:0000313" key="1">
    <source>
        <dbReference type="EMBL" id="CAH3115662.1"/>
    </source>
</evidence>
<reference evidence="1 2" key="1">
    <citation type="submission" date="2022-05" db="EMBL/GenBank/DDBJ databases">
        <authorList>
            <consortium name="Genoscope - CEA"/>
            <person name="William W."/>
        </authorList>
    </citation>
    <scope>NUCLEOTIDE SEQUENCE [LARGE SCALE GENOMIC DNA]</scope>
</reference>
<comment type="caution">
    <text evidence="1">The sequence shown here is derived from an EMBL/GenBank/DDBJ whole genome shotgun (WGS) entry which is preliminary data.</text>
</comment>
<accession>A0ABN8NN72</accession>
<dbReference type="EMBL" id="CALNXK010000028">
    <property type="protein sequence ID" value="CAH3115662.1"/>
    <property type="molecule type" value="Genomic_DNA"/>
</dbReference>